<dbReference type="Pfam" id="PF13439">
    <property type="entry name" value="Glyco_transf_4"/>
    <property type="match status" value="1"/>
</dbReference>
<dbReference type="EC" id="2.4.-.-" evidence="3"/>
<dbReference type="Pfam" id="PF00534">
    <property type="entry name" value="Glycos_transf_1"/>
    <property type="match status" value="1"/>
</dbReference>
<evidence type="ECO:0000313" key="3">
    <source>
        <dbReference type="EMBL" id="MFD2663089.1"/>
    </source>
</evidence>
<dbReference type="InterPro" id="IPR001296">
    <property type="entry name" value="Glyco_trans_1"/>
</dbReference>
<keyword evidence="3" id="KW-0328">Glycosyltransferase</keyword>
<dbReference type="InterPro" id="IPR028098">
    <property type="entry name" value="Glyco_trans_4-like_N"/>
</dbReference>
<evidence type="ECO:0000259" key="1">
    <source>
        <dbReference type="Pfam" id="PF00534"/>
    </source>
</evidence>
<dbReference type="Proteomes" id="UP001597493">
    <property type="component" value="Unassembled WGS sequence"/>
</dbReference>
<name>A0ABW5R347_9BACL</name>
<dbReference type="PANTHER" id="PTHR12526">
    <property type="entry name" value="GLYCOSYLTRANSFERASE"/>
    <property type="match status" value="1"/>
</dbReference>
<protein>
    <submittedName>
        <fullName evidence="3">Glycosyltransferase family 4 protein</fullName>
        <ecNumber evidence="3">2.4.-.-</ecNumber>
    </submittedName>
</protein>
<dbReference type="GO" id="GO:0016757">
    <property type="term" value="F:glycosyltransferase activity"/>
    <property type="evidence" value="ECO:0007669"/>
    <property type="project" value="UniProtKB-KW"/>
</dbReference>
<dbReference type="SUPFAM" id="SSF53756">
    <property type="entry name" value="UDP-Glycosyltransferase/glycogen phosphorylase"/>
    <property type="match status" value="1"/>
</dbReference>
<dbReference type="CDD" id="cd03801">
    <property type="entry name" value="GT4_PimA-like"/>
    <property type="match status" value="1"/>
</dbReference>
<proteinExistence type="predicted"/>
<feature type="domain" description="Glycosyl transferase family 1" evidence="1">
    <location>
        <begin position="163"/>
        <end position="329"/>
    </location>
</feature>
<feature type="domain" description="Glycosyltransferase subfamily 4-like N-terminal" evidence="2">
    <location>
        <begin position="33"/>
        <end position="160"/>
    </location>
</feature>
<organism evidence="3 4">
    <name type="scientific">Paenibacillus thailandensis</name>
    <dbReference type="NCBI Taxonomy" id="393250"/>
    <lineage>
        <taxon>Bacteria</taxon>
        <taxon>Bacillati</taxon>
        <taxon>Bacillota</taxon>
        <taxon>Bacilli</taxon>
        <taxon>Bacillales</taxon>
        <taxon>Paenibacillaceae</taxon>
        <taxon>Paenibacillus</taxon>
    </lineage>
</organism>
<dbReference type="EMBL" id="JBHUMY010000038">
    <property type="protein sequence ID" value="MFD2663089.1"/>
    <property type="molecule type" value="Genomic_DNA"/>
</dbReference>
<keyword evidence="3" id="KW-0808">Transferase</keyword>
<dbReference type="Gene3D" id="3.40.50.2000">
    <property type="entry name" value="Glycogen Phosphorylase B"/>
    <property type="match status" value="2"/>
</dbReference>
<keyword evidence="4" id="KW-1185">Reference proteome</keyword>
<reference evidence="4" key="1">
    <citation type="journal article" date="2019" name="Int. J. Syst. Evol. Microbiol.">
        <title>The Global Catalogue of Microorganisms (GCM) 10K type strain sequencing project: providing services to taxonomists for standard genome sequencing and annotation.</title>
        <authorList>
            <consortium name="The Broad Institute Genomics Platform"/>
            <consortium name="The Broad Institute Genome Sequencing Center for Infectious Disease"/>
            <person name="Wu L."/>
            <person name="Ma J."/>
        </authorList>
    </citation>
    <scope>NUCLEOTIDE SEQUENCE [LARGE SCALE GENOMIC DNA]</scope>
    <source>
        <strain evidence="4">TISTR 1827</strain>
    </source>
</reference>
<dbReference type="RefSeq" id="WP_379278454.1">
    <property type="nucleotide sequence ID" value="NZ_JBHUGT010000007.1"/>
</dbReference>
<comment type="caution">
    <text evidence="3">The sequence shown here is derived from an EMBL/GenBank/DDBJ whole genome shotgun (WGS) entry which is preliminary data.</text>
</comment>
<gene>
    <name evidence="3" type="ORF">ACFSW5_22790</name>
</gene>
<evidence type="ECO:0000259" key="2">
    <source>
        <dbReference type="Pfam" id="PF13439"/>
    </source>
</evidence>
<sequence>MKVLLVGNSNTVKGGINSVIVSLIEGLKRSKEELIIERYPSYTNRSNSLARIVYSIVMILKFPFYAWTFDVIHLHSAAKGSFYRKAIYTIVSKLLRKKIVFHIHASGFEAFQKSNHFNSWVVKNTLNKADCIIVLSDQMRKLVRSYCQNQKIVVLPNPINIPKDSEIEKLKEPNQKIQLLFMGEIGKRKGIYDLVDAISQLPNEARQRVVLHICGNNEIDKLKEYIISKQLTGSCIVHGWIDGVQKNKFLSNADVYILPSYAEGLPISILEAMAYGMPIISTNVGGIPEIVKNNENGFLLEPGDTVSLAIAIEKLINDNQLRLRYGLKSKENAKKHDLQIVIEKLLTVYKAS</sequence>
<accession>A0ABW5R347</accession>
<dbReference type="PANTHER" id="PTHR12526:SF637">
    <property type="entry name" value="GLYCOSYLTRANSFERASE EPSF-RELATED"/>
    <property type="match status" value="1"/>
</dbReference>
<evidence type="ECO:0000313" key="4">
    <source>
        <dbReference type="Proteomes" id="UP001597493"/>
    </source>
</evidence>